<dbReference type="Proteomes" id="UP000824120">
    <property type="component" value="Chromosome 7"/>
</dbReference>
<protein>
    <submittedName>
        <fullName evidence="2">Uncharacterized protein</fullName>
    </submittedName>
</protein>
<organism evidence="2 3">
    <name type="scientific">Solanum commersonii</name>
    <name type="common">Commerson's wild potato</name>
    <name type="synonym">Commerson's nightshade</name>
    <dbReference type="NCBI Taxonomy" id="4109"/>
    <lineage>
        <taxon>Eukaryota</taxon>
        <taxon>Viridiplantae</taxon>
        <taxon>Streptophyta</taxon>
        <taxon>Embryophyta</taxon>
        <taxon>Tracheophyta</taxon>
        <taxon>Spermatophyta</taxon>
        <taxon>Magnoliopsida</taxon>
        <taxon>eudicotyledons</taxon>
        <taxon>Gunneridae</taxon>
        <taxon>Pentapetalae</taxon>
        <taxon>asterids</taxon>
        <taxon>lamiids</taxon>
        <taxon>Solanales</taxon>
        <taxon>Solanaceae</taxon>
        <taxon>Solanoideae</taxon>
        <taxon>Solaneae</taxon>
        <taxon>Solanum</taxon>
    </lineage>
</organism>
<sequence length="120" mass="13614">MTASNTLLSCQLRTAGKRQYPLIFSQTSKATPPALLRLEKAKGMKNHRIWGPKSTIKRKTDPRRSGGRNIRKRSKNPTKNPRKPTRIRKSFVLCFRASSDAPIKMGIVVFSVDINLFSIF</sequence>
<evidence type="ECO:0000313" key="2">
    <source>
        <dbReference type="EMBL" id="KAG5597768.1"/>
    </source>
</evidence>
<name>A0A9J5YDV3_SOLCO</name>
<dbReference type="EMBL" id="JACXVP010000007">
    <property type="protein sequence ID" value="KAG5597768.1"/>
    <property type="molecule type" value="Genomic_DNA"/>
</dbReference>
<dbReference type="AlphaFoldDB" id="A0A9J5YDV3"/>
<accession>A0A9J5YDV3</accession>
<keyword evidence="3" id="KW-1185">Reference proteome</keyword>
<feature type="compositionally biased region" description="Basic residues" evidence="1">
    <location>
        <begin position="65"/>
        <end position="85"/>
    </location>
</feature>
<feature type="region of interest" description="Disordered" evidence="1">
    <location>
        <begin position="47"/>
        <end position="85"/>
    </location>
</feature>
<reference evidence="2 3" key="1">
    <citation type="submission" date="2020-09" db="EMBL/GenBank/DDBJ databases">
        <title>De no assembly of potato wild relative species, Solanum commersonii.</title>
        <authorList>
            <person name="Cho K."/>
        </authorList>
    </citation>
    <scope>NUCLEOTIDE SEQUENCE [LARGE SCALE GENOMIC DNA]</scope>
    <source>
        <strain evidence="2">LZ3.2</strain>
        <tissue evidence="2">Leaf</tissue>
    </source>
</reference>
<feature type="compositionally biased region" description="Basic residues" evidence="1">
    <location>
        <begin position="47"/>
        <end position="57"/>
    </location>
</feature>
<evidence type="ECO:0000256" key="1">
    <source>
        <dbReference type="SAM" id="MobiDB-lite"/>
    </source>
</evidence>
<evidence type="ECO:0000313" key="3">
    <source>
        <dbReference type="Proteomes" id="UP000824120"/>
    </source>
</evidence>
<gene>
    <name evidence="2" type="ORF">H5410_039000</name>
</gene>
<proteinExistence type="predicted"/>
<comment type="caution">
    <text evidence="2">The sequence shown here is derived from an EMBL/GenBank/DDBJ whole genome shotgun (WGS) entry which is preliminary data.</text>
</comment>